<reference evidence="1 2" key="1">
    <citation type="submission" date="2019-09" db="EMBL/GenBank/DDBJ databases">
        <title>Phylogeny of genus Pseudoclavibacter and closely related genus.</title>
        <authorList>
            <person name="Li Y."/>
        </authorList>
    </citation>
    <scope>NUCLEOTIDE SEQUENCE [LARGE SCALE GENOMIC DNA]</scope>
    <source>
        <strain evidence="1 2">THG-MD12</strain>
    </source>
</reference>
<protein>
    <recommendedName>
        <fullName evidence="3">YqaJ viral recombinase family protein</fullName>
    </recommendedName>
</protein>
<dbReference type="Proteomes" id="UP000490386">
    <property type="component" value="Unassembled WGS sequence"/>
</dbReference>
<dbReference type="AlphaFoldDB" id="A0A7J5B6R9"/>
<name>A0A7J5B6R9_9MICO</name>
<evidence type="ECO:0000313" key="2">
    <source>
        <dbReference type="Proteomes" id="UP000490386"/>
    </source>
</evidence>
<dbReference type="RefSeq" id="WP_151422983.1">
    <property type="nucleotide sequence ID" value="NZ_WBJX01000001.1"/>
</dbReference>
<proteinExistence type="predicted"/>
<sequence length="325" mass="35744">MNTTTELKPGRIVVDADAPREVWMDERGVGVTASVAKEIATGGRSVWEKQLDTMLNGSTWFGNAHTERGHRDEDDLIAHAATIDPTIEANSALWAHADSDDYRATPDGVGDDSVAEVKSLKEGDGFGPIPADHYAQMQWQMFVLGKSRALYVRKRDDGKGGVADLDEKWVDRDDDYIEFLKERADAFIAWRDADCPEFDDVDDVLGDLIQEALEAKQGLAAPQARDKKAAAALKKALEARSHSEYGVTLTLPLGEVKLTAASRVLTLDEEAIPDHLKAKRHAKLTAAKTARDRADELEQELVREYGVTTLGTSQSLRITTTRSTK</sequence>
<keyword evidence="2" id="KW-1185">Reference proteome</keyword>
<dbReference type="InterPro" id="IPR011335">
    <property type="entry name" value="Restrct_endonuc-II-like"/>
</dbReference>
<comment type="caution">
    <text evidence="1">The sequence shown here is derived from an EMBL/GenBank/DDBJ whole genome shotgun (WGS) entry which is preliminary data.</text>
</comment>
<accession>A0A7J5B6R9</accession>
<dbReference type="SUPFAM" id="SSF52980">
    <property type="entry name" value="Restriction endonuclease-like"/>
    <property type="match status" value="1"/>
</dbReference>
<evidence type="ECO:0008006" key="3">
    <source>
        <dbReference type="Google" id="ProtNLM"/>
    </source>
</evidence>
<evidence type="ECO:0000313" key="1">
    <source>
        <dbReference type="EMBL" id="KAB1639842.1"/>
    </source>
</evidence>
<organism evidence="1 2">
    <name type="scientific">Pseudoclavibacter terrae</name>
    <dbReference type="NCBI Taxonomy" id="1530195"/>
    <lineage>
        <taxon>Bacteria</taxon>
        <taxon>Bacillati</taxon>
        <taxon>Actinomycetota</taxon>
        <taxon>Actinomycetes</taxon>
        <taxon>Micrococcales</taxon>
        <taxon>Microbacteriaceae</taxon>
        <taxon>Pseudoclavibacter</taxon>
    </lineage>
</organism>
<dbReference type="OrthoDB" id="5053346at2"/>
<dbReference type="InterPro" id="IPR011604">
    <property type="entry name" value="PDDEXK-like_dom_sf"/>
</dbReference>
<dbReference type="Gene3D" id="3.90.320.10">
    <property type="match status" value="1"/>
</dbReference>
<dbReference type="EMBL" id="WBJX01000001">
    <property type="protein sequence ID" value="KAB1639842.1"/>
    <property type="molecule type" value="Genomic_DNA"/>
</dbReference>
<gene>
    <name evidence="1" type="ORF">F8O03_05905</name>
</gene>